<reference evidence="1" key="1">
    <citation type="submission" date="2021-06" db="EMBL/GenBank/DDBJ databases">
        <authorList>
            <person name="Kallberg Y."/>
            <person name="Tangrot J."/>
            <person name="Rosling A."/>
        </authorList>
    </citation>
    <scope>NUCLEOTIDE SEQUENCE</scope>
    <source>
        <strain evidence="1">MA461A</strain>
    </source>
</reference>
<gene>
    <name evidence="1" type="ORF">RPERSI_LOCUS16153</name>
</gene>
<organism evidence="1 2">
    <name type="scientific">Racocetra persica</name>
    <dbReference type="NCBI Taxonomy" id="160502"/>
    <lineage>
        <taxon>Eukaryota</taxon>
        <taxon>Fungi</taxon>
        <taxon>Fungi incertae sedis</taxon>
        <taxon>Mucoromycota</taxon>
        <taxon>Glomeromycotina</taxon>
        <taxon>Glomeromycetes</taxon>
        <taxon>Diversisporales</taxon>
        <taxon>Gigasporaceae</taxon>
        <taxon>Racocetra</taxon>
    </lineage>
</organism>
<keyword evidence="2" id="KW-1185">Reference proteome</keyword>
<evidence type="ECO:0000313" key="1">
    <source>
        <dbReference type="EMBL" id="CAG8768871.1"/>
    </source>
</evidence>
<protein>
    <submittedName>
        <fullName evidence="1">13276_t:CDS:1</fullName>
    </submittedName>
</protein>
<accession>A0ACA9QXR0</accession>
<sequence length="139" mass="15864">PSISSKVDILKNQRKDDVLMKQQREIVQRDISASSSSQSDHSHIMNELDKIIVKHNDDVIRHGGIMARQNSTTLENEQNLKIFRKSSMKKNKNNRNDTVSWHRFGSGPNNRASIRGLLQRVEKVDESPPPGGNESYPYL</sequence>
<proteinExistence type="predicted"/>
<name>A0ACA9QXR0_9GLOM</name>
<feature type="non-terminal residue" evidence="1">
    <location>
        <position position="1"/>
    </location>
</feature>
<dbReference type="Proteomes" id="UP000789920">
    <property type="component" value="Unassembled WGS sequence"/>
</dbReference>
<evidence type="ECO:0000313" key="2">
    <source>
        <dbReference type="Proteomes" id="UP000789920"/>
    </source>
</evidence>
<comment type="caution">
    <text evidence="1">The sequence shown here is derived from an EMBL/GenBank/DDBJ whole genome shotgun (WGS) entry which is preliminary data.</text>
</comment>
<dbReference type="EMBL" id="CAJVQC010039598">
    <property type="protein sequence ID" value="CAG8768871.1"/>
    <property type="molecule type" value="Genomic_DNA"/>
</dbReference>